<feature type="region of interest" description="Disordered" evidence="6">
    <location>
        <begin position="920"/>
        <end position="940"/>
    </location>
</feature>
<feature type="domain" description="PHD-type" evidence="7">
    <location>
        <begin position="1289"/>
        <end position="1336"/>
    </location>
</feature>
<sequence length="1681" mass="182895">MKSSAELPVRLITHNIRYATTSPFKGEKPWADRKQLLLNELYYNTLYNPESFICLQEVLHNQLVDIMGGLGDEFSYIGVGRDDGKGKGEYSPIIYRKGVWRVESWKTVWLSETPDVPGKGWDAASVRIVTVGTFQHQGSRKRVVGMCTHLDDQGQKSRTESAKLILKVIEQATKAGNSSERLPVFLGGDLNSEPSGSAFQILNGEESSLQDVKELSRWRYGDINTFTGFQDSTAKTEIDHIIGWCTEGANIVELCERGDKLLEEETSKVYKGKKVAKGIGHCTTISPSSYITPYTPLKSDPEEAATTLKAGECVKIQLGAQIDGFCAIVCDSVLVGVSGEVTGRQADLMLATYYANELLLRLMLPPGLVAHGTEEEQKKAAARKPYTQTQITQMLEKVVKAYDCNLVESTTIWLFEHNEIEAKKKIILAPGEGVKGEGLPEVGEAWGVEMGVSLGSGKVKTIDNKRATLHRRTATTYGLKRPTSRALLSEVTKKFGTFPFSLRQLEDEKAAKVGVIECVRGGVLRQYEVVGDKNNDSVARLFTTIAITKNGMQRLAKPPPLDLAKYKSDKKITDEEILKILEQPIGKPASKNKNRKKKKKPAKKAAEEEDEEEMPHLAMPALRKRDRKSRTSTPLATPTDTPTQGSDPRKEKTQSNLDAWVEPVPQNPTPSFEEHGFARHGVLETMAPLGSLPSSKMKQKARALGEATSRRLFGRKSNAYVGEEEGSTPELTPAPELDRDDSERQDDDDMHAAFPEQDEDEDDEYVPSKKKAKTSHGTKTPVRGKGAAATKTGSHGKTPVKNGISKSSTAYASPVKQTTPLNDLDDATQQRIQIAVNDAIARANKHNKRDVGIALKDMFETSRSDSPLAKSLDGVIHQKETAEDWSLFRSFVKAARRRFKRELRIQEAVEAQAAQAASAFTEGPEVASPTAGSEIAPNDSASATFDLDTAAPAAKQPSKSVGLTPEDATLAPVSPVDLEPAAIAPHPLTNAPAFPVTEATSPPATRMSSKSPRKQRVTNGNVALESELDATAEASTTAPTPAAKTPESGGASDSDLSDVNEEILQQPQPPQPAPAAVQVNGHAAAAVPKKAKNAALARAGKKSRANSTKPYGKGKEKPQPTPEELAEQEELQKKRQAMSEGQSSLMNMLAPTSDIRFDDEILETESLTESQIAVGPPVDANRPRRAGRAPRNGITVNIAGAKRRRDDSSFSSPRLDSAATSRPSTPAISHVPNKRLKLNNGQAPAARTKKSPVKNRDGPIAGIPHTGGGGSRQSGPDDNDPGSPPSESDDICSACKGAGEFVCCDNCPRVFHFLCCDPPRFDAPQGSFLCHECTAKLKPADEPESYPILGPLFKALESINPRAFALPADVRNHFENVAARPDGSFFEETKKFPLAKSSGYGYQKPDYTKVLDGDHKPICCVSCGLTSGGKRQMLKCDFCHAHWHLDCLDPPMANPPHINLESSHRDAWRCPRHIEHDLRSGNVVQNDLNEAQDDTIMVDAPAARLGRKIRKPRHPKIIEPTFSRGMRNNGLIEIINDPDDDTDGEGNYVFGPDDKDLNSNVYRVPEKGLILDFVDKVKGSRITKKSKMAAASEKAATQRKNFAARPIQQQQVALNLAQLAKKEKDVGLSENTVDALIQSLIAEAPNAVVSAISEAPPPPVSADERAQLLKLQELIKMRLSG</sequence>
<dbReference type="PANTHER" id="PTHR47636">
    <property type="entry name" value="TRANSCRIPTIONAL REGULATORY PROTEIN RCO1"/>
    <property type="match status" value="1"/>
</dbReference>
<dbReference type="CDD" id="cd15535">
    <property type="entry name" value="PHD1_Rco1"/>
    <property type="match status" value="1"/>
</dbReference>
<evidence type="ECO:0000256" key="3">
    <source>
        <dbReference type="ARBA" id="ARBA00022771"/>
    </source>
</evidence>
<feature type="compositionally biased region" description="Polar residues" evidence="6">
    <location>
        <begin position="1218"/>
        <end position="1227"/>
    </location>
</feature>
<dbReference type="InterPro" id="IPR001965">
    <property type="entry name" value="Znf_PHD"/>
</dbReference>
<keyword evidence="2" id="KW-0479">Metal-binding</keyword>
<dbReference type="InterPro" id="IPR019787">
    <property type="entry name" value="Znf_PHD-finger"/>
</dbReference>
<dbReference type="SMART" id="SM00249">
    <property type="entry name" value="PHD"/>
    <property type="match status" value="2"/>
</dbReference>
<dbReference type="SUPFAM" id="SSF46785">
    <property type="entry name" value="Winged helix' DNA-binding domain"/>
    <property type="match status" value="1"/>
</dbReference>
<dbReference type="InterPro" id="IPR036005">
    <property type="entry name" value="Creatinase/aminopeptidase-like"/>
</dbReference>
<reference evidence="8" key="1">
    <citation type="journal article" date="2020" name="Stud. Mycol.">
        <title>101 Dothideomycetes genomes: a test case for predicting lifestyles and emergence of pathogens.</title>
        <authorList>
            <person name="Haridas S."/>
            <person name="Albert R."/>
            <person name="Binder M."/>
            <person name="Bloem J."/>
            <person name="Labutti K."/>
            <person name="Salamov A."/>
            <person name="Andreopoulos B."/>
            <person name="Baker S."/>
            <person name="Barry K."/>
            <person name="Bills G."/>
            <person name="Bluhm B."/>
            <person name="Cannon C."/>
            <person name="Castanera R."/>
            <person name="Culley D."/>
            <person name="Daum C."/>
            <person name="Ezra D."/>
            <person name="Gonzalez J."/>
            <person name="Henrissat B."/>
            <person name="Kuo A."/>
            <person name="Liang C."/>
            <person name="Lipzen A."/>
            <person name="Lutzoni F."/>
            <person name="Magnuson J."/>
            <person name="Mondo S."/>
            <person name="Nolan M."/>
            <person name="Ohm R."/>
            <person name="Pangilinan J."/>
            <person name="Park H.-J."/>
            <person name="Ramirez L."/>
            <person name="Alfaro M."/>
            <person name="Sun H."/>
            <person name="Tritt A."/>
            <person name="Yoshinaga Y."/>
            <person name="Zwiers L.-H."/>
            <person name="Turgeon B."/>
            <person name="Goodwin S."/>
            <person name="Spatafora J."/>
            <person name="Crous P."/>
            <person name="Grigoriev I."/>
        </authorList>
    </citation>
    <scope>NUCLEOTIDE SEQUENCE</scope>
    <source>
        <strain evidence="8">CBS 122368</strain>
    </source>
</reference>
<gene>
    <name evidence="8" type="ORF">BU26DRAFT_533329</name>
</gene>
<dbReference type="GeneID" id="54584480"/>
<organism evidence="8 9">
    <name type="scientific">Trematosphaeria pertusa</name>
    <dbReference type="NCBI Taxonomy" id="390896"/>
    <lineage>
        <taxon>Eukaryota</taxon>
        <taxon>Fungi</taxon>
        <taxon>Dikarya</taxon>
        <taxon>Ascomycota</taxon>
        <taxon>Pezizomycotina</taxon>
        <taxon>Dothideomycetes</taxon>
        <taxon>Pleosporomycetidae</taxon>
        <taxon>Pleosporales</taxon>
        <taxon>Massarineae</taxon>
        <taxon>Trematosphaeriaceae</taxon>
        <taxon>Trematosphaeria</taxon>
    </lineage>
</organism>
<dbReference type="SUPFAM" id="SSF57903">
    <property type="entry name" value="FYVE/PHD zinc finger"/>
    <property type="match status" value="2"/>
</dbReference>
<evidence type="ECO:0000259" key="7">
    <source>
        <dbReference type="PROSITE" id="PS50016"/>
    </source>
</evidence>
<comment type="similarity">
    <text evidence="1">Belongs to the peptidase M24 family.</text>
</comment>
<dbReference type="InterPro" id="IPR013083">
    <property type="entry name" value="Znf_RING/FYVE/PHD"/>
</dbReference>
<keyword evidence="9" id="KW-1185">Reference proteome</keyword>
<dbReference type="Gene3D" id="3.30.40.10">
    <property type="entry name" value="Zinc/RING finger domain, C3HC4 (zinc finger)"/>
    <property type="match status" value="2"/>
</dbReference>
<dbReference type="PROSITE" id="PS50016">
    <property type="entry name" value="ZF_PHD_2"/>
    <property type="match status" value="1"/>
</dbReference>
<name>A0A6A6I3U6_9PLEO</name>
<feature type="compositionally biased region" description="Low complexity" evidence="6">
    <location>
        <begin position="1074"/>
        <end position="1097"/>
    </location>
</feature>
<dbReference type="Pfam" id="PF00628">
    <property type="entry name" value="PHD"/>
    <property type="match status" value="1"/>
</dbReference>
<dbReference type="Gene3D" id="3.90.230.10">
    <property type="entry name" value="Creatinase/methionine aminopeptidase superfamily"/>
    <property type="match status" value="1"/>
</dbReference>
<evidence type="ECO:0000256" key="2">
    <source>
        <dbReference type="ARBA" id="ARBA00022723"/>
    </source>
</evidence>
<feature type="region of interest" description="Disordered" evidence="6">
    <location>
        <begin position="1165"/>
        <end position="1290"/>
    </location>
</feature>
<feature type="region of interest" description="Disordered" evidence="6">
    <location>
        <begin position="688"/>
        <end position="824"/>
    </location>
</feature>
<feature type="compositionally biased region" description="Low complexity" evidence="6">
    <location>
        <begin position="1031"/>
        <end position="1048"/>
    </location>
</feature>
<feature type="compositionally biased region" description="Polar residues" evidence="6">
    <location>
        <begin position="804"/>
        <end position="824"/>
    </location>
</feature>
<evidence type="ECO:0000313" key="8">
    <source>
        <dbReference type="EMBL" id="KAF2244612.1"/>
    </source>
</evidence>
<evidence type="ECO:0000256" key="1">
    <source>
        <dbReference type="ARBA" id="ARBA00007319"/>
    </source>
</evidence>
<dbReference type="SUPFAM" id="SSF56219">
    <property type="entry name" value="DNase I-like"/>
    <property type="match status" value="1"/>
</dbReference>
<dbReference type="FunFam" id="1.10.10.10:FF:000029">
    <property type="entry name" value="Proliferation-associated 2G4, a"/>
    <property type="match status" value="1"/>
</dbReference>
<keyword evidence="4" id="KW-0862">Zinc</keyword>
<dbReference type="CDD" id="cd15534">
    <property type="entry name" value="PHD2_PHF12_Rco1"/>
    <property type="match status" value="1"/>
</dbReference>
<feature type="compositionally biased region" description="Acidic residues" evidence="6">
    <location>
        <begin position="756"/>
        <end position="765"/>
    </location>
</feature>
<keyword evidence="3 5" id="KW-0863">Zinc-finger</keyword>
<dbReference type="SUPFAM" id="SSF55920">
    <property type="entry name" value="Creatinase/aminopeptidase"/>
    <property type="match status" value="1"/>
</dbReference>
<dbReference type="PANTHER" id="PTHR47636:SF1">
    <property type="entry name" value="TRANSCRIPTIONAL REGULATORY PROTEIN RCO1"/>
    <property type="match status" value="1"/>
</dbReference>
<dbReference type="CDD" id="cd01089">
    <property type="entry name" value="PA2G4-like"/>
    <property type="match status" value="1"/>
</dbReference>
<feature type="compositionally biased region" description="Basic residues" evidence="6">
    <location>
        <begin position="590"/>
        <end position="603"/>
    </location>
</feature>
<dbReference type="InterPro" id="IPR036390">
    <property type="entry name" value="WH_DNA-bd_sf"/>
</dbReference>
<dbReference type="CDD" id="cd09083">
    <property type="entry name" value="EEP-1"/>
    <property type="match status" value="1"/>
</dbReference>
<dbReference type="FunFam" id="3.30.40.10:FF:000748">
    <property type="entry name" value="PHD finger domain protein, putative"/>
    <property type="match status" value="1"/>
</dbReference>
<dbReference type="InterPro" id="IPR011011">
    <property type="entry name" value="Znf_FYVE_PHD"/>
</dbReference>
<dbReference type="GO" id="GO:0006357">
    <property type="term" value="P:regulation of transcription by RNA polymerase II"/>
    <property type="evidence" value="ECO:0007669"/>
    <property type="project" value="TreeGrafter"/>
</dbReference>
<feature type="region of interest" description="Disordered" evidence="6">
    <location>
        <begin position="585"/>
        <end position="674"/>
    </location>
</feature>
<feature type="compositionally biased region" description="Acidic residues" evidence="6">
    <location>
        <begin position="738"/>
        <end position="749"/>
    </location>
</feature>
<feature type="compositionally biased region" description="Polar residues" evidence="6">
    <location>
        <begin position="631"/>
        <end position="646"/>
    </location>
</feature>
<dbReference type="InterPro" id="IPR036388">
    <property type="entry name" value="WH-like_DNA-bd_sf"/>
</dbReference>
<dbReference type="PROSITE" id="PS01359">
    <property type="entry name" value="ZF_PHD_1"/>
    <property type="match status" value="1"/>
</dbReference>
<dbReference type="EMBL" id="ML987202">
    <property type="protein sequence ID" value="KAF2244612.1"/>
    <property type="molecule type" value="Genomic_DNA"/>
</dbReference>
<feature type="compositionally biased region" description="Polar residues" evidence="6">
    <location>
        <begin position="998"/>
        <end position="1010"/>
    </location>
</feature>
<protein>
    <recommendedName>
        <fullName evidence="7">PHD-type domain-containing protein</fullName>
    </recommendedName>
</protein>
<feature type="region of interest" description="Disordered" evidence="6">
    <location>
        <begin position="985"/>
        <end position="1150"/>
    </location>
</feature>
<accession>A0A6A6I3U6</accession>
<proteinExistence type="inferred from homology"/>
<evidence type="ECO:0000313" key="9">
    <source>
        <dbReference type="Proteomes" id="UP000800094"/>
    </source>
</evidence>
<dbReference type="GO" id="GO:0008270">
    <property type="term" value="F:zinc ion binding"/>
    <property type="evidence" value="ECO:0007669"/>
    <property type="project" value="UniProtKB-KW"/>
</dbReference>
<dbReference type="Proteomes" id="UP000800094">
    <property type="component" value="Unassembled WGS sequence"/>
</dbReference>
<evidence type="ECO:0000256" key="4">
    <source>
        <dbReference type="ARBA" id="ARBA00022833"/>
    </source>
</evidence>
<dbReference type="Gene3D" id="1.10.10.10">
    <property type="entry name" value="Winged helix-like DNA-binding domain superfamily/Winged helix DNA-binding domain"/>
    <property type="match status" value="1"/>
</dbReference>
<dbReference type="InterPro" id="IPR019786">
    <property type="entry name" value="Zinc_finger_PHD-type_CS"/>
</dbReference>
<dbReference type="InterPro" id="IPR052819">
    <property type="entry name" value="Chromatin_regulatory_protein"/>
</dbReference>
<dbReference type="OrthoDB" id="5876363at2759"/>
<dbReference type="GO" id="GO:0032221">
    <property type="term" value="C:Rpd3S complex"/>
    <property type="evidence" value="ECO:0007669"/>
    <property type="project" value="TreeGrafter"/>
</dbReference>
<dbReference type="InterPro" id="IPR036691">
    <property type="entry name" value="Endo/exonu/phosph_ase_sf"/>
</dbReference>
<evidence type="ECO:0000256" key="5">
    <source>
        <dbReference type="PROSITE-ProRule" id="PRU00146"/>
    </source>
</evidence>
<dbReference type="RefSeq" id="XP_033679616.1">
    <property type="nucleotide sequence ID" value="XM_033831150.1"/>
</dbReference>
<evidence type="ECO:0000256" key="6">
    <source>
        <dbReference type="SAM" id="MobiDB-lite"/>
    </source>
</evidence>